<name>A0A1X6N6U4_9APHY</name>
<comment type="subcellular location">
    <subcellularLocation>
        <location evidence="1">Nucleus</location>
    </subcellularLocation>
</comment>
<dbReference type="GO" id="GO:0008270">
    <property type="term" value="F:zinc ion binding"/>
    <property type="evidence" value="ECO:0007669"/>
    <property type="project" value="InterPro"/>
</dbReference>
<evidence type="ECO:0000313" key="7">
    <source>
        <dbReference type="EMBL" id="OSX64331.1"/>
    </source>
</evidence>
<dbReference type="OrthoDB" id="2309723at2759"/>
<evidence type="ECO:0000256" key="4">
    <source>
        <dbReference type="ARBA" id="ARBA00023163"/>
    </source>
</evidence>
<accession>A0A1X6N6U4</accession>
<protein>
    <recommendedName>
        <fullName evidence="6">Xylanolytic transcriptional activator regulatory domain-containing protein</fullName>
    </recommendedName>
</protein>
<keyword evidence="3" id="KW-0805">Transcription regulation</keyword>
<evidence type="ECO:0000256" key="2">
    <source>
        <dbReference type="ARBA" id="ARBA00022723"/>
    </source>
</evidence>
<evidence type="ECO:0000256" key="3">
    <source>
        <dbReference type="ARBA" id="ARBA00023015"/>
    </source>
</evidence>
<dbReference type="GO" id="GO:0000981">
    <property type="term" value="F:DNA-binding transcription factor activity, RNA polymerase II-specific"/>
    <property type="evidence" value="ECO:0007669"/>
    <property type="project" value="InterPro"/>
</dbReference>
<sequence length="326" mass="35822">MGAECGYLDELDCDNIQALERHIAHLENHIANLEDPSLAPVTLHDPYEQFHRMQGPHQGSVQRHRLSELSLRALACIEFRLLPFMRTFILPGQALQTDHSAALLNAIYLVGAHCSNDPQMHGLQAELLTLTLEHLAVGLNNPTPTAIMHALQTEVLLASYFFSNNCALEGTYRANAAADMALACRLHVIGSLCGPTSDVLPISIPYRLAVPANVVEMGECINAFWTVYALDKAWSFALGYASAFTDDERKGTEIDVPWPLTVHDNMPASLRTVKVFVYGASPAHAQESWLALHAKAISLMEHATRTASLISGGEHLPYHSDQSRDL</sequence>
<evidence type="ECO:0000313" key="8">
    <source>
        <dbReference type="Proteomes" id="UP000194127"/>
    </source>
</evidence>
<proteinExistence type="predicted"/>
<keyword evidence="2" id="KW-0479">Metal-binding</keyword>
<dbReference type="Proteomes" id="UP000194127">
    <property type="component" value="Unassembled WGS sequence"/>
</dbReference>
<gene>
    <name evidence="7" type="ORF">POSPLADRAFT_1054944</name>
</gene>
<organism evidence="7 8">
    <name type="scientific">Postia placenta MAD-698-R-SB12</name>
    <dbReference type="NCBI Taxonomy" id="670580"/>
    <lineage>
        <taxon>Eukaryota</taxon>
        <taxon>Fungi</taxon>
        <taxon>Dikarya</taxon>
        <taxon>Basidiomycota</taxon>
        <taxon>Agaricomycotina</taxon>
        <taxon>Agaricomycetes</taxon>
        <taxon>Polyporales</taxon>
        <taxon>Adustoporiaceae</taxon>
        <taxon>Rhodonia</taxon>
    </lineage>
</organism>
<keyword evidence="8" id="KW-1185">Reference proteome</keyword>
<evidence type="ECO:0000256" key="1">
    <source>
        <dbReference type="ARBA" id="ARBA00004123"/>
    </source>
</evidence>
<evidence type="ECO:0000259" key="6">
    <source>
        <dbReference type="Pfam" id="PF04082"/>
    </source>
</evidence>
<feature type="domain" description="Xylanolytic transcriptional activator regulatory" evidence="6">
    <location>
        <begin position="98"/>
        <end position="264"/>
    </location>
</feature>
<dbReference type="GO" id="GO:0006351">
    <property type="term" value="P:DNA-templated transcription"/>
    <property type="evidence" value="ECO:0007669"/>
    <property type="project" value="InterPro"/>
</dbReference>
<dbReference type="RefSeq" id="XP_024341125.1">
    <property type="nucleotide sequence ID" value="XM_024480580.1"/>
</dbReference>
<dbReference type="GO" id="GO:0003677">
    <property type="term" value="F:DNA binding"/>
    <property type="evidence" value="ECO:0007669"/>
    <property type="project" value="InterPro"/>
</dbReference>
<keyword evidence="4" id="KW-0804">Transcription</keyword>
<dbReference type="InterPro" id="IPR007219">
    <property type="entry name" value="XnlR_reg_dom"/>
</dbReference>
<dbReference type="Pfam" id="PF04082">
    <property type="entry name" value="Fungal_trans"/>
    <property type="match status" value="1"/>
</dbReference>
<dbReference type="GeneID" id="36325530"/>
<evidence type="ECO:0000256" key="5">
    <source>
        <dbReference type="ARBA" id="ARBA00023242"/>
    </source>
</evidence>
<reference evidence="7 8" key="1">
    <citation type="submission" date="2017-04" db="EMBL/GenBank/DDBJ databases">
        <title>Genome Sequence of the Model Brown-Rot Fungus Postia placenta SB12.</title>
        <authorList>
            <consortium name="DOE Joint Genome Institute"/>
            <person name="Gaskell J."/>
            <person name="Kersten P."/>
            <person name="Larrondo L.F."/>
            <person name="Canessa P."/>
            <person name="Martinez D."/>
            <person name="Hibbett D."/>
            <person name="Schmoll M."/>
            <person name="Kubicek C.P."/>
            <person name="Martinez A.T."/>
            <person name="Yadav J."/>
            <person name="Master E."/>
            <person name="Magnuson J.K."/>
            <person name="James T."/>
            <person name="Yaver D."/>
            <person name="Berka R."/>
            <person name="Labutti K."/>
            <person name="Lipzen A."/>
            <person name="Aerts A."/>
            <person name="Barry K."/>
            <person name="Henrissat B."/>
            <person name="Blanchette R."/>
            <person name="Grigoriev I."/>
            <person name="Cullen D."/>
        </authorList>
    </citation>
    <scope>NUCLEOTIDE SEQUENCE [LARGE SCALE GENOMIC DNA]</scope>
    <source>
        <strain evidence="7 8">MAD-698-R-SB12</strain>
    </source>
</reference>
<dbReference type="PANTHER" id="PTHR47338">
    <property type="entry name" value="ZN(II)2CYS6 TRANSCRIPTION FACTOR (EUROFUNG)-RELATED"/>
    <property type="match status" value="1"/>
</dbReference>
<dbReference type="AlphaFoldDB" id="A0A1X6N6U4"/>
<dbReference type="STRING" id="670580.A0A1X6N6U4"/>
<dbReference type="InterPro" id="IPR050815">
    <property type="entry name" value="TF_fung"/>
</dbReference>
<dbReference type="PANTHER" id="PTHR47338:SF29">
    <property type="entry name" value="ZN(2)-C6 FUNGAL-TYPE DOMAIN-CONTAINING PROTEIN"/>
    <property type="match status" value="1"/>
</dbReference>
<dbReference type="GO" id="GO:0005634">
    <property type="term" value="C:nucleus"/>
    <property type="evidence" value="ECO:0007669"/>
    <property type="project" value="UniProtKB-SubCell"/>
</dbReference>
<dbReference type="EMBL" id="KZ110594">
    <property type="protein sequence ID" value="OSX64331.1"/>
    <property type="molecule type" value="Genomic_DNA"/>
</dbReference>
<keyword evidence="5" id="KW-0539">Nucleus</keyword>